<evidence type="ECO:0008006" key="7">
    <source>
        <dbReference type="Google" id="ProtNLM"/>
    </source>
</evidence>
<dbReference type="STRING" id="337451.A0A3S3NB18"/>
<evidence type="ECO:0000256" key="1">
    <source>
        <dbReference type="SAM" id="MobiDB-lite"/>
    </source>
</evidence>
<feature type="region of interest" description="Disordered" evidence="1">
    <location>
        <begin position="80"/>
        <end position="102"/>
    </location>
</feature>
<feature type="compositionally biased region" description="Acidic residues" evidence="1">
    <location>
        <begin position="853"/>
        <end position="864"/>
    </location>
</feature>
<gene>
    <name evidence="5" type="ORF">CKAN_01766500</name>
</gene>
<comment type="caution">
    <text evidence="5">The sequence shown here is derived from an EMBL/GenBank/DDBJ whole genome shotgun (WGS) entry which is preliminary data.</text>
</comment>
<dbReference type="EMBL" id="QPKB01000007">
    <property type="protein sequence ID" value="RWR88638.1"/>
    <property type="molecule type" value="Genomic_DNA"/>
</dbReference>
<dbReference type="GO" id="GO:0046983">
    <property type="term" value="F:protein dimerization activity"/>
    <property type="evidence" value="ECO:0007669"/>
    <property type="project" value="InterPro"/>
</dbReference>
<dbReference type="OrthoDB" id="1741262at2759"/>
<protein>
    <recommendedName>
        <fullName evidence="7">BED-type domain-containing protein</fullName>
    </recommendedName>
</protein>
<evidence type="ECO:0000313" key="6">
    <source>
        <dbReference type="Proteomes" id="UP000283530"/>
    </source>
</evidence>
<dbReference type="Proteomes" id="UP000283530">
    <property type="component" value="Unassembled WGS sequence"/>
</dbReference>
<evidence type="ECO:0000256" key="2">
    <source>
        <dbReference type="SAM" id="SignalP"/>
    </source>
</evidence>
<organism evidence="5 6">
    <name type="scientific">Cinnamomum micranthum f. kanehirae</name>
    <dbReference type="NCBI Taxonomy" id="337451"/>
    <lineage>
        <taxon>Eukaryota</taxon>
        <taxon>Viridiplantae</taxon>
        <taxon>Streptophyta</taxon>
        <taxon>Embryophyta</taxon>
        <taxon>Tracheophyta</taxon>
        <taxon>Spermatophyta</taxon>
        <taxon>Magnoliopsida</taxon>
        <taxon>Magnoliidae</taxon>
        <taxon>Laurales</taxon>
        <taxon>Lauraceae</taxon>
        <taxon>Cinnamomum</taxon>
    </lineage>
</organism>
<keyword evidence="2" id="KW-0732">Signal</keyword>
<feature type="domain" description="DUF659" evidence="3">
    <location>
        <begin position="298"/>
        <end position="449"/>
    </location>
</feature>
<feature type="chain" id="PRO_5018747472" description="BED-type domain-containing protein" evidence="2">
    <location>
        <begin position="17"/>
        <end position="876"/>
    </location>
</feature>
<evidence type="ECO:0000259" key="4">
    <source>
        <dbReference type="Pfam" id="PF05699"/>
    </source>
</evidence>
<dbReference type="PANTHER" id="PTHR32166">
    <property type="entry name" value="OSJNBA0013A04.12 PROTEIN"/>
    <property type="match status" value="1"/>
</dbReference>
<name>A0A3S3NB18_9MAGN</name>
<dbReference type="Pfam" id="PF04937">
    <property type="entry name" value="DUF659"/>
    <property type="match status" value="1"/>
</dbReference>
<feature type="compositionally biased region" description="Acidic residues" evidence="1">
    <location>
        <begin position="825"/>
        <end position="841"/>
    </location>
</feature>
<keyword evidence="6" id="KW-1185">Reference proteome</keyword>
<dbReference type="InterPro" id="IPR008906">
    <property type="entry name" value="HATC_C_dom"/>
</dbReference>
<dbReference type="PANTHER" id="PTHR32166:SF74">
    <property type="entry name" value="OS05G0256350 PROTEIN"/>
    <property type="match status" value="1"/>
</dbReference>
<dbReference type="SUPFAM" id="SSF53098">
    <property type="entry name" value="Ribonuclease H-like"/>
    <property type="match status" value="1"/>
</dbReference>
<proteinExistence type="predicted"/>
<dbReference type="InterPro" id="IPR012337">
    <property type="entry name" value="RNaseH-like_sf"/>
</dbReference>
<accession>A0A3S3NB18</accession>
<feature type="signal peptide" evidence="2">
    <location>
        <begin position="1"/>
        <end position="16"/>
    </location>
</feature>
<feature type="region of interest" description="Disordered" evidence="1">
    <location>
        <begin position="794"/>
        <end position="876"/>
    </location>
</feature>
<evidence type="ECO:0000313" key="5">
    <source>
        <dbReference type="EMBL" id="RWR88638.1"/>
    </source>
</evidence>
<feature type="domain" description="HAT C-terminal dimerisation" evidence="4">
    <location>
        <begin position="673"/>
        <end position="739"/>
    </location>
</feature>
<evidence type="ECO:0000259" key="3">
    <source>
        <dbReference type="Pfam" id="PF04937"/>
    </source>
</evidence>
<dbReference type="Pfam" id="PF05699">
    <property type="entry name" value="Dimer_Tnp_hAT"/>
    <property type="match status" value="1"/>
</dbReference>
<dbReference type="AlphaFoldDB" id="A0A3S3NB18"/>
<feature type="compositionally biased region" description="Basic residues" evidence="1">
    <location>
        <begin position="802"/>
        <end position="820"/>
    </location>
</feature>
<sequence>MSVVLFLSLFPPWRLGSSCETILRSAFVSLANGCSSGPAYASSLPKTILHPLHRACEKFEAEKKPFQRGSSASTTILVRSTNHSGKEQRGAATSPVARSSEEHRLEVFMGRPKKGRGSGPTDDDLAWSYCSKVNPENHLNVRCNFCGKAMWGGVFRMKHHLARTKQNIKPCSQVDDDVANLLKKLLEDNKDEKEKKKDDMYDIGRSSDYYFQDNDEVIEIPQEKGKRKGTMDGFVVKGKNPKQSTLNHIWKKGDRESVVLAICRFFYANALPFNVVKSPFFAPMMEAVAAFGPGLKLPSYHEVRHTFLHKEVQLIEKSLDQYRKEWSQCGCTLMTDGWTDGKNRSITNFLVNSPRGTVFIKSVDTSSICKNAQNMFELIDSVVEEIGEEHVVQVVTDSAAALVKAGEFLMEKRKKIFWSPCSAHLLDLMLGDIGKLPTHATTVAKARKITVFIYTHIWVLNLMRKFTKGRELIRAAVTRFATNFLTLKSIHEQRVALRSMFASKEWEESSYSKNIDGMRVRDIILVDQEFWGCIKYCIKCVTPLVKVLRLVDSDERPPMGYIYEAMDRAKEAIAKNFDNVKKRYDPIWRIVDSRWNLQLHRPLHAAAYFLNPAFQYDEKFHADFEVKKGLYDTLERFVRDSRTRILVDEQIDYFKRKIGMFGRETAQLTIKTKQPALWWESYGDHCPELQKLAIRILSLTCSSSGCERNWSTFEQIHSKRRNRLEQQRLNSLVFVKYNLNLQVRQNKRERDQALDPICLSDMESDDEWITEKEDPVLDNDMSWMDLGECFVNTSNEGTSRQDRRRGPRKLTFGRKDKGKKKVSELEEEEALVSSSDNEEEEVRCLDDGSSSFGDDDIGDDDVDVDMVLGHDGDISI</sequence>
<reference evidence="5 6" key="1">
    <citation type="journal article" date="2019" name="Nat. Plants">
        <title>Stout camphor tree genome fills gaps in understanding of flowering plant genome evolution.</title>
        <authorList>
            <person name="Chaw S.M."/>
            <person name="Liu Y.C."/>
            <person name="Wu Y.W."/>
            <person name="Wang H.Y."/>
            <person name="Lin C.I."/>
            <person name="Wu C.S."/>
            <person name="Ke H.M."/>
            <person name="Chang L.Y."/>
            <person name="Hsu C.Y."/>
            <person name="Yang H.T."/>
            <person name="Sudianto E."/>
            <person name="Hsu M.H."/>
            <person name="Wu K.P."/>
            <person name="Wang L.N."/>
            <person name="Leebens-Mack J.H."/>
            <person name="Tsai I.J."/>
        </authorList>
    </citation>
    <scope>NUCLEOTIDE SEQUENCE [LARGE SCALE GENOMIC DNA]</scope>
    <source>
        <strain evidence="6">cv. Chaw 1501</strain>
        <tissue evidence="5">Young leaves</tissue>
    </source>
</reference>
<dbReference type="InterPro" id="IPR007021">
    <property type="entry name" value="DUF659"/>
</dbReference>